<dbReference type="HAMAP" id="MF_01265">
    <property type="entry name" value="NadX"/>
    <property type="match status" value="1"/>
</dbReference>
<dbReference type="Gene3D" id="3.40.50.720">
    <property type="entry name" value="NAD(P)-binding Rossmann-like Domain"/>
    <property type="match status" value="1"/>
</dbReference>
<dbReference type="PANTHER" id="PTHR31873:SF6">
    <property type="entry name" value="ASPARTATE DEHYDROGENASE DOMAIN-CONTAINING PROTEIN"/>
    <property type="match status" value="1"/>
</dbReference>
<feature type="domain" description="Aspartate/homoserine dehydrogenase NAD-binding" evidence="8">
    <location>
        <begin position="8"/>
        <end position="114"/>
    </location>
</feature>
<accession>A0AA42JTK3</accession>
<dbReference type="Proteomes" id="UP001156701">
    <property type="component" value="Unassembled WGS sequence"/>
</dbReference>
<dbReference type="EMBL" id="JARRYG010000002">
    <property type="protein sequence ID" value="MDG4695013.1"/>
    <property type="molecule type" value="Genomic_DNA"/>
</dbReference>
<dbReference type="EC" id="1.4.1.21" evidence="6"/>
<evidence type="ECO:0000256" key="6">
    <source>
        <dbReference type="HAMAP-Rule" id="MF_01265"/>
    </source>
</evidence>
<dbReference type="GO" id="GO:0016639">
    <property type="term" value="F:oxidoreductase activity, acting on the CH-NH2 group of donors, NAD or NADP as acceptor"/>
    <property type="evidence" value="ECO:0007669"/>
    <property type="project" value="UniProtKB-UniRule"/>
</dbReference>
<comment type="caution">
    <text evidence="9">The sequence shown here is derived from an EMBL/GenBank/DDBJ whole genome shotgun (WGS) entry which is preliminary data.</text>
</comment>
<dbReference type="InterPro" id="IPR011182">
    <property type="entry name" value="L-Asp_DH"/>
</dbReference>
<dbReference type="RefSeq" id="WP_129466528.1">
    <property type="nucleotide sequence ID" value="NZ_JARRYG010000002.1"/>
</dbReference>
<evidence type="ECO:0000259" key="7">
    <source>
        <dbReference type="Pfam" id="PF01958"/>
    </source>
</evidence>
<feature type="domain" description="Aspartate dehydrogenase" evidence="7">
    <location>
        <begin position="164"/>
        <end position="251"/>
    </location>
</feature>
<feature type="active site" evidence="6">
    <location>
        <position position="216"/>
    </location>
</feature>
<proteinExistence type="inferred from homology"/>
<keyword evidence="12" id="KW-1185">Reference proteome</keyword>
<comment type="function">
    <text evidence="6">Specifically catalyzes the NAD or NADP-dependent dehydrogenation of L-aspartate to iminoaspartate.</text>
</comment>
<dbReference type="Gene3D" id="3.30.360.10">
    <property type="entry name" value="Dihydrodipicolinate Reductase, domain 2"/>
    <property type="match status" value="1"/>
</dbReference>
<evidence type="ECO:0000256" key="4">
    <source>
        <dbReference type="ARBA" id="ARBA00023002"/>
    </source>
</evidence>
<comment type="similarity">
    <text evidence="1 6">Belongs to the L-aspartate dehydrogenase family.</text>
</comment>
<name>A0AA42JTK3_9GAMM</name>
<protein>
    <recommendedName>
        <fullName evidence="6">L-aspartate dehydrogenase</fullName>
        <ecNumber evidence="6">1.4.1.21</ecNumber>
    </recommendedName>
</protein>
<dbReference type="SUPFAM" id="SSF51735">
    <property type="entry name" value="NAD(P)-binding Rossmann-fold domains"/>
    <property type="match status" value="1"/>
</dbReference>
<keyword evidence="4 6" id="KW-0560">Oxidoreductase</keyword>
<evidence type="ECO:0000313" key="12">
    <source>
        <dbReference type="Proteomes" id="UP001176478"/>
    </source>
</evidence>
<keyword evidence="3 6" id="KW-0521">NADP</keyword>
<evidence type="ECO:0000256" key="3">
    <source>
        <dbReference type="ARBA" id="ARBA00022857"/>
    </source>
</evidence>
<dbReference type="Proteomes" id="UP001176478">
    <property type="component" value="Unassembled WGS sequence"/>
</dbReference>
<dbReference type="InterPro" id="IPR020626">
    <property type="entry name" value="Asp_DH_prok"/>
</dbReference>
<dbReference type="GO" id="GO:0033735">
    <property type="term" value="F:aspartate dehydrogenase [NAD(P)+] activity"/>
    <property type="evidence" value="ECO:0007669"/>
    <property type="project" value="UniProtKB-EC"/>
</dbReference>
<organism evidence="9 11">
    <name type="scientific">Providencia huashanensis</name>
    <dbReference type="NCBI Taxonomy" id="3037798"/>
    <lineage>
        <taxon>Bacteria</taxon>
        <taxon>Pseudomonadati</taxon>
        <taxon>Pseudomonadota</taxon>
        <taxon>Gammaproteobacteria</taxon>
        <taxon>Enterobacterales</taxon>
        <taxon>Morganellaceae</taxon>
        <taxon>Providencia</taxon>
    </lineage>
</organism>
<comment type="catalytic activity">
    <reaction evidence="6">
        <text>L-aspartate + NADP(+) + H2O = oxaloacetate + NH4(+) + NADPH + H(+)</text>
        <dbReference type="Rhea" id="RHEA:11784"/>
        <dbReference type="ChEBI" id="CHEBI:15377"/>
        <dbReference type="ChEBI" id="CHEBI:15378"/>
        <dbReference type="ChEBI" id="CHEBI:16452"/>
        <dbReference type="ChEBI" id="CHEBI:28938"/>
        <dbReference type="ChEBI" id="CHEBI:29991"/>
        <dbReference type="ChEBI" id="CHEBI:57783"/>
        <dbReference type="ChEBI" id="CHEBI:58349"/>
        <dbReference type="EC" id="1.4.1.21"/>
    </reaction>
</comment>
<dbReference type="PIRSF" id="PIRSF005227">
    <property type="entry name" value="Asp_dh_NAD_syn"/>
    <property type="match status" value="1"/>
</dbReference>
<evidence type="ECO:0000256" key="5">
    <source>
        <dbReference type="ARBA" id="ARBA00023027"/>
    </source>
</evidence>
<dbReference type="NCBIfam" id="NF009828">
    <property type="entry name" value="PRK13303.1-3"/>
    <property type="match status" value="1"/>
</dbReference>
<dbReference type="GO" id="GO:0009435">
    <property type="term" value="P:NAD+ biosynthetic process"/>
    <property type="evidence" value="ECO:0007669"/>
    <property type="project" value="UniProtKB-UniRule"/>
</dbReference>
<dbReference type="InterPro" id="IPR036291">
    <property type="entry name" value="NAD(P)-bd_dom_sf"/>
</dbReference>
<gene>
    <name evidence="6" type="primary">nadX</name>
    <name evidence="9" type="ORF">P7V44_02040</name>
    <name evidence="10" type="ORF">Q5E86_10475</name>
</gene>
<feature type="binding site" evidence="6">
    <location>
        <position position="120"/>
    </location>
    <ligand>
        <name>NAD(+)</name>
        <dbReference type="ChEBI" id="CHEBI:57540"/>
    </ligand>
</feature>
<dbReference type="Pfam" id="PF03447">
    <property type="entry name" value="NAD_binding_3"/>
    <property type="match status" value="1"/>
</dbReference>
<reference evidence="10" key="3">
    <citation type="journal article" date="2024" name="Int. J. Antimicrob. Agents">
        <title>Identification of a novel Providencia species showing multi-drug-resistant in three patients with hospital-acquired infection.</title>
        <authorList>
            <person name="Yang W."/>
            <person name="Chen J."/>
            <person name="Yang F."/>
            <person name="Ji P."/>
            <person name="Shen S."/>
            <person name="Yin D."/>
            <person name="Hu F."/>
        </authorList>
    </citation>
    <scope>NUCLEOTIDE SEQUENCE</scope>
    <source>
        <strain evidence="10">CRE-138-0111</strain>
    </source>
</reference>
<evidence type="ECO:0000313" key="11">
    <source>
        <dbReference type="Proteomes" id="UP001156701"/>
    </source>
</evidence>
<dbReference type="InterPro" id="IPR005106">
    <property type="entry name" value="Asp/hSer_DH_NAD-bd"/>
</dbReference>
<evidence type="ECO:0000256" key="1">
    <source>
        <dbReference type="ARBA" id="ARBA00008331"/>
    </source>
</evidence>
<keyword evidence="2 6" id="KW-0662">Pyridine nucleotide biosynthesis</keyword>
<evidence type="ECO:0000259" key="8">
    <source>
        <dbReference type="Pfam" id="PF03447"/>
    </source>
</evidence>
<dbReference type="InterPro" id="IPR002811">
    <property type="entry name" value="Asp_DH"/>
</dbReference>
<comment type="miscellaneous">
    <text evidence="6">The iminoaspartate product is unstable in aqueous solution and can decompose to oxaloacetate and ammonia.</text>
</comment>
<reference evidence="9" key="1">
    <citation type="submission" date="2023-03" db="EMBL/GenBank/DDBJ databases">
        <title>a new species belonging to Providencia genus.</title>
        <authorList>
            <person name="Yang W."/>
            <person name="Hu F."/>
            <person name="Shen S."/>
            <person name="Ding L."/>
            <person name="Yin D."/>
        </authorList>
    </citation>
    <scope>NUCLEOTIDE SEQUENCE</scope>
    <source>
        <strain evidence="9">CRE-3FA-0001</strain>
    </source>
</reference>
<dbReference type="AlphaFoldDB" id="A0AA42JTK3"/>
<evidence type="ECO:0000313" key="10">
    <source>
        <dbReference type="EMBL" id="MDO7856771.1"/>
    </source>
</evidence>
<evidence type="ECO:0000256" key="2">
    <source>
        <dbReference type="ARBA" id="ARBA00022642"/>
    </source>
</evidence>
<dbReference type="EMBL" id="JAUQTG010000005">
    <property type="protein sequence ID" value="MDO7856771.1"/>
    <property type="molecule type" value="Genomic_DNA"/>
</dbReference>
<dbReference type="GO" id="GO:0051287">
    <property type="term" value="F:NAD binding"/>
    <property type="evidence" value="ECO:0007669"/>
    <property type="project" value="UniProtKB-UniRule"/>
</dbReference>
<dbReference type="GO" id="GO:0050661">
    <property type="term" value="F:NADP binding"/>
    <property type="evidence" value="ECO:0007669"/>
    <property type="project" value="UniProtKB-UniRule"/>
</dbReference>
<dbReference type="PANTHER" id="PTHR31873">
    <property type="entry name" value="L-ASPARTATE DEHYDROGENASE-RELATED"/>
    <property type="match status" value="1"/>
</dbReference>
<dbReference type="SUPFAM" id="SSF55347">
    <property type="entry name" value="Glyceraldehyde-3-phosphate dehydrogenase-like, C-terminal domain"/>
    <property type="match status" value="1"/>
</dbReference>
<comment type="pathway">
    <text evidence="6">Cofactor biosynthesis; NAD(+) biosynthesis; iminoaspartate from L-aspartate (dehydrogenase route): step 1/1.</text>
</comment>
<sequence length="263" mass="28377">MKTLMLIGYGAMAQEVIARLPSGITLRWVVARPHHHNAIQERFNGAVLPIDSLDDFNEHPDLVLECAGHQAVQQYAPTILQRGWTLAIISTGVLADATFENTLTTLAKRHQSQLIPLSGAVAGLDGLRAAKEANITHVIYQSRKSPTSWRNGAAERYIDLSSVSEATAFFSGSAREAALNFPANANVAATVALYGIGMDATQVQLIVDPDTTKNSHQIDVRGDFGHFSIELNGNPLPSNPKTSMLAALSAVEICRRIAEQQVS</sequence>
<reference evidence="10" key="2">
    <citation type="submission" date="2023-07" db="EMBL/GenBank/DDBJ databases">
        <authorList>
            <person name="Yang W."/>
            <person name="Chen J."/>
            <person name="Ji P."/>
            <person name="Hu F."/>
        </authorList>
    </citation>
    <scope>NUCLEOTIDE SEQUENCE</scope>
    <source>
        <strain evidence="10">CRE-138-0111</strain>
    </source>
</reference>
<keyword evidence="5 6" id="KW-0520">NAD</keyword>
<feature type="binding site" evidence="6">
    <location>
        <position position="186"/>
    </location>
    <ligand>
        <name>NAD(+)</name>
        <dbReference type="ChEBI" id="CHEBI:57540"/>
    </ligand>
</feature>
<evidence type="ECO:0000313" key="9">
    <source>
        <dbReference type="EMBL" id="MDG4695013.1"/>
    </source>
</evidence>
<comment type="catalytic activity">
    <reaction evidence="6">
        <text>L-aspartate + NAD(+) + H2O = oxaloacetate + NH4(+) + NADH + H(+)</text>
        <dbReference type="Rhea" id="RHEA:11788"/>
        <dbReference type="ChEBI" id="CHEBI:15377"/>
        <dbReference type="ChEBI" id="CHEBI:15378"/>
        <dbReference type="ChEBI" id="CHEBI:16452"/>
        <dbReference type="ChEBI" id="CHEBI:28938"/>
        <dbReference type="ChEBI" id="CHEBI:29991"/>
        <dbReference type="ChEBI" id="CHEBI:57540"/>
        <dbReference type="ChEBI" id="CHEBI:57945"/>
        <dbReference type="EC" id="1.4.1.21"/>
    </reaction>
</comment>
<dbReference type="Pfam" id="PF01958">
    <property type="entry name" value="Asp_DH_C"/>
    <property type="match status" value="1"/>
</dbReference>